<organism evidence="1">
    <name type="scientific">Listeria monocytogenes</name>
    <dbReference type="NCBI Taxonomy" id="1639"/>
    <lineage>
        <taxon>Bacteria</taxon>
        <taxon>Bacillati</taxon>
        <taxon>Bacillota</taxon>
        <taxon>Bacilli</taxon>
        <taxon>Bacillales</taxon>
        <taxon>Listeriaceae</taxon>
        <taxon>Listeria</taxon>
    </lineage>
</organism>
<evidence type="ECO:0000313" key="1">
    <source>
        <dbReference type="EMBL" id="AMQ45800.1"/>
    </source>
</evidence>
<dbReference type="PATRIC" id="fig|1639.1340.peg.3029"/>
<proteinExistence type="predicted"/>
<geneLocation type="plasmid" evidence="1">
    <name>pLmA144</name>
</geneLocation>
<accession>A0A142ECB2</accession>
<sequence length="179" mass="21251">MLAKGSLYFFFMNSSYFQDYGEIDEFQTDIQRGHGVTILEISPEIMVAIPMRSSLRPYMKNQRHLFPYKVYEKEDGNEALKALDFSKLTIIDEKYIDKSTTYFFQDDAERSYYLENFDRISTLIKNYINSYIRMCETIKKGEGISISYKKMFRYSTLRNFHEELGISISKEEIINCLNQ</sequence>
<keyword evidence="1" id="KW-0614">Plasmid</keyword>
<reference evidence="1" key="1">
    <citation type="submission" date="2016-01" db="EMBL/GenBank/DDBJ databases">
        <title>Whole Genome Sequence of Listeria monocytogenes Serovar 1/2a Strain IZSAM_Lm_15_17439_A144 responsible of a human outbreak in 2008.</title>
        <authorList>
            <person name="Orsini M."/>
            <person name="Ordinelli A."/>
            <person name="Cornacchia A."/>
            <person name="Acciari V."/>
            <person name="Centorame P."/>
            <person name="Torresi M."/>
            <person name="Pompei A."/>
            <person name="Camma C."/>
            <person name="Gattuso A."/>
            <person name="Gianfranceschi M."/>
            <person name="Pomilio F."/>
        </authorList>
    </citation>
    <scope>NUCLEOTIDE SEQUENCE</scope>
    <source>
        <strain evidence="1">IZSAM_Lm_15_17439_A144</strain>
        <plasmid evidence="1">pLmA144</plasmid>
    </source>
</reference>
<dbReference type="AlphaFoldDB" id="A0A142ECB2"/>
<name>A0A142ECB2_LISMN</name>
<protein>
    <submittedName>
        <fullName evidence="1">Uncharacterized protein</fullName>
    </submittedName>
</protein>
<dbReference type="RefSeq" id="WP_031672725.1">
    <property type="nucleotide sequence ID" value="NZ_BAAFVF010000023.1"/>
</dbReference>
<dbReference type="EMBL" id="KU513859">
    <property type="protein sequence ID" value="AMQ45800.1"/>
    <property type="molecule type" value="Genomic_DNA"/>
</dbReference>
<gene>
    <name evidence="1" type="ORF">pA144_0055</name>
</gene>